<evidence type="ECO:0000256" key="2">
    <source>
        <dbReference type="ARBA" id="ARBA00008857"/>
    </source>
</evidence>
<evidence type="ECO:0000256" key="1">
    <source>
        <dbReference type="ARBA" id="ARBA00003283"/>
    </source>
</evidence>
<evidence type="ECO:0000259" key="8">
    <source>
        <dbReference type="PROSITE" id="PS51900"/>
    </source>
</evidence>
<evidence type="ECO:0000256" key="5">
    <source>
        <dbReference type="ARBA" id="ARBA00023172"/>
    </source>
</evidence>
<comment type="caution">
    <text evidence="9">The sequence shown here is derived from an EMBL/GenBank/DDBJ whole genome shotgun (WGS) entry which is preliminary data.</text>
</comment>
<keyword evidence="3" id="KW-0229">DNA integration</keyword>
<dbReference type="GO" id="GO:0003677">
    <property type="term" value="F:DNA binding"/>
    <property type="evidence" value="ECO:0007669"/>
    <property type="project" value="UniProtKB-UniRule"/>
</dbReference>
<dbReference type="InterPro" id="IPR044068">
    <property type="entry name" value="CB"/>
</dbReference>
<reference evidence="9 10" key="1">
    <citation type="submission" date="2018-08" db="EMBL/GenBank/DDBJ databases">
        <title>A genome reference for cultivated species of the human gut microbiota.</title>
        <authorList>
            <person name="Zou Y."/>
            <person name="Xue W."/>
            <person name="Luo G."/>
        </authorList>
    </citation>
    <scope>NUCLEOTIDE SEQUENCE [LARGE SCALE GENOMIC DNA]</scope>
    <source>
        <strain evidence="9 10">AF12-8</strain>
    </source>
</reference>
<dbReference type="InterPro" id="IPR004107">
    <property type="entry name" value="Integrase_SAM-like_N"/>
</dbReference>
<evidence type="ECO:0000256" key="4">
    <source>
        <dbReference type="ARBA" id="ARBA00023125"/>
    </source>
</evidence>
<dbReference type="CDD" id="cd01189">
    <property type="entry name" value="INT_ICEBs1_C_like"/>
    <property type="match status" value="1"/>
</dbReference>
<feature type="domain" description="Core-binding (CB)" evidence="8">
    <location>
        <begin position="69"/>
        <end position="153"/>
    </location>
</feature>
<organism evidence="9 10">
    <name type="scientific">Agathobacter rectalis</name>
    <dbReference type="NCBI Taxonomy" id="39491"/>
    <lineage>
        <taxon>Bacteria</taxon>
        <taxon>Bacillati</taxon>
        <taxon>Bacillota</taxon>
        <taxon>Clostridia</taxon>
        <taxon>Lachnospirales</taxon>
        <taxon>Lachnospiraceae</taxon>
        <taxon>Agathobacter</taxon>
    </lineage>
</organism>
<evidence type="ECO:0000259" key="7">
    <source>
        <dbReference type="PROSITE" id="PS51898"/>
    </source>
</evidence>
<evidence type="ECO:0000256" key="3">
    <source>
        <dbReference type="ARBA" id="ARBA00022908"/>
    </source>
</evidence>
<name>A0A413BJF4_9FIRM</name>
<dbReference type="InterPro" id="IPR050090">
    <property type="entry name" value="Tyrosine_recombinase_XerCD"/>
</dbReference>
<keyword evidence="5" id="KW-0233">DNA recombination</keyword>
<dbReference type="PROSITE" id="PS51900">
    <property type="entry name" value="CB"/>
    <property type="match status" value="1"/>
</dbReference>
<dbReference type="GO" id="GO:0015074">
    <property type="term" value="P:DNA integration"/>
    <property type="evidence" value="ECO:0007669"/>
    <property type="project" value="UniProtKB-KW"/>
</dbReference>
<dbReference type="InterPro" id="IPR013762">
    <property type="entry name" value="Integrase-like_cat_sf"/>
</dbReference>
<sequence>MIAQQFYKKEMIFMPAYKDEKTGKWFAKFYYTNWQGIKKQKWKRGFATKKEALGFERDFLEKQSANPDMTFQNLYEIYMEDMAARLKQSTLLTKKAVLQTHILPFFGSKPINEIKASDVRRWQAKLMSSPNNYSQTYLKKINTELNSIINYAKRFYDLNTNPCGKAGTIGKAKAEEMDYWTYDEYIAFREGVKDKSLSYICFEVLYWTGMREGELLALSPADIDLDNKTISINRTYQRIEGKDVFTSPKTRKSKRKIPIPDFLCQELSDYIQSRYMLDADERLFPVTKSYLSHEMIRGCKNTDVKKIRIHDIRHSHASLLINQGCDALMLADRLGHEKVSTTLNTYSHLFPHKQQELVHSLESLQATDSPTPEPPSDNPLLEAIGITCEVSHAQDNGSDVTIRPQFGPALVPPNTASGKIIQMPQRKII</sequence>
<feature type="domain" description="Tyr recombinase" evidence="7">
    <location>
        <begin position="175"/>
        <end position="359"/>
    </location>
</feature>
<dbReference type="InterPro" id="IPR002104">
    <property type="entry name" value="Integrase_catalytic"/>
</dbReference>
<dbReference type="Gene3D" id="1.10.150.130">
    <property type="match status" value="1"/>
</dbReference>
<dbReference type="PROSITE" id="PS51898">
    <property type="entry name" value="TYR_RECOMBINASE"/>
    <property type="match status" value="1"/>
</dbReference>
<protein>
    <submittedName>
        <fullName evidence="9">Site-specific integrase</fullName>
    </submittedName>
</protein>
<dbReference type="Pfam" id="PF14659">
    <property type="entry name" value="Phage_int_SAM_3"/>
    <property type="match status" value="1"/>
</dbReference>
<dbReference type="PANTHER" id="PTHR30349:SF64">
    <property type="entry name" value="PROPHAGE INTEGRASE INTD-RELATED"/>
    <property type="match status" value="1"/>
</dbReference>
<accession>A0A413BJF4</accession>
<dbReference type="GO" id="GO:0006310">
    <property type="term" value="P:DNA recombination"/>
    <property type="evidence" value="ECO:0007669"/>
    <property type="project" value="UniProtKB-KW"/>
</dbReference>
<dbReference type="Proteomes" id="UP000286581">
    <property type="component" value="Unassembled WGS sequence"/>
</dbReference>
<proteinExistence type="inferred from homology"/>
<dbReference type="EMBL" id="QSAE01000006">
    <property type="protein sequence ID" value="RGW40956.1"/>
    <property type="molecule type" value="Genomic_DNA"/>
</dbReference>
<dbReference type="InterPro" id="IPR010998">
    <property type="entry name" value="Integrase_recombinase_N"/>
</dbReference>
<dbReference type="AlphaFoldDB" id="A0A413BJF4"/>
<dbReference type="SUPFAM" id="SSF56349">
    <property type="entry name" value="DNA breaking-rejoining enzymes"/>
    <property type="match status" value="1"/>
</dbReference>
<evidence type="ECO:0000313" key="9">
    <source>
        <dbReference type="EMBL" id="RGW40956.1"/>
    </source>
</evidence>
<dbReference type="InterPro" id="IPR011010">
    <property type="entry name" value="DNA_brk_join_enz"/>
</dbReference>
<dbReference type="Pfam" id="PF14657">
    <property type="entry name" value="Arm-DNA-bind_4"/>
    <property type="match status" value="1"/>
</dbReference>
<keyword evidence="4 6" id="KW-0238">DNA-binding</keyword>
<comment type="similarity">
    <text evidence="2">Belongs to the 'phage' integrase family.</text>
</comment>
<evidence type="ECO:0000256" key="6">
    <source>
        <dbReference type="PROSITE-ProRule" id="PRU01248"/>
    </source>
</evidence>
<gene>
    <name evidence="9" type="ORF">DWV78_03620</name>
</gene>
<dbReference type="Gene3D" id="1.10.443.10">
    <property type="entry name" value="Intergrase catalytic core"/>
    <property type="match status" value="1"/>
</dbReference>
<evidence type="ECO:0000313" key="10">
    <source>
        <dbReference type="Proteomes" id="UP000286581"/>
    </source>
</evidence>
<comment type="function">
    <text evidence="1">Site-specific tyrosine recombinase, which acts by catalyzing the cutting and rejoining of the recombining DNA molecules.</text>
</comment>
<dbReference type="PANTHER" id="PTHR30349">
    <property type="entry name" value="PHAGE INTEGRASE-RELATED"/>
    <property type="match status" value="1"/>
</dbReference>
<dbReference type="Pfam" id="PF00589">
    <property type="entry name" value="Phage_integrase"/>
    <property type="match status" value="1"/>
</dbReference>
<dbReference type="InterPro" id="IPR028259">
    <property type="entry name" value="AP2-like_int_N"/>
</dbReference>